<evidence type="ECO:0000256" key="3">
    <source>
        <dbReference type="PIRSR" id="PIRSR602401-1"/>
    </source>
</evidence>
<dbReference type="InterPro" id="IPR050121">
    <property type="entry name" value="Cytochrome_P450_monoxygenase"/>
</dbReference>
<keyword evidence="4" id="KW-0503">Monooxygenase</keyword>
<dbReference type="PRINTS" id="PR00463">
    <property type="entry name" value="EP450I"/>
</dbReference>
<organism evidence="5 6">
    <name type="scientific">Nocardia bovistercoris</name>
    <dbReference type="NCBI Taxonomy" id="2785916"/>
    <lineage>
        <taxon>Bacteria</taxon>
        <taxon>Bacillati</taxon>
        <taxon>Actinomycetota</taxon>
        <taxon>Actinomycetes</taxon>
        <taxon>Mycobacteriales</taxon>
        <taxon>Nocardiaceae</taxon>
        <taxon>Nocardia</taxon>
    </lineage>
</organism>
<comment type="cofactor">
    <cofactor evidence="1 3">
        <name>heme</name>
        <dbReference type="ChEBI" id="CHEBI:30413"/>
    </cofactor>
</comment>
<dbReference type="InterPro" id="IPR017972">
    <property type="entry name" value="Cyt_P450_CS"/>
</dbReference>
<protein>
    <submittedName>
        <fullName evidence="5">Cytochrome P450</fullName>
    </submittedName>
</protein>
<keyword evidence="3 4" id="KW-0408">Iron</keyword>
<comment type="caution">
    <text evidence="5">The sequence shown here is derived from an EMBL/GenBank/DDBJ whole genome shotgun (WGS) entry which is preliminary data.</text>
</comment>
<comment type="similarity">
    <text evidence="2 4">Belongs to the cytochrome P450 family.</text>
</comment>
<dbReference type="PROSITE" id="PS00086">
    <property type="entry name" value="CYTOCHROME_P450"/>
    <property type="match status" value="1"/>
</dbReference>
<keyword evidence="6" id="KW-1185">Reference proteome</keyword>
<dbReference type="InterPro" id="IPR036396">
    <property type="entry name" value="Cyt_P450_sf"/>
</dbReference>
<reference evidence="5" key="1">
    <citation type="submission" date="2020-11" db="EMBL/GenBank/DDBJ databases">
        <title>Nocardia NEAU-351.nov., a novel actinomycete isolated from the cow dung.</title>
        <authorList>
            <person name="Zhang X."/>
        </authorList>
    </citation>
    <scope>NUCLEOTIDE SEQUENCE</scope>
    <source>
        <strain evidence="5">NEAU-351</strain>
    </source>
</reference>
<evidence type="ECO:0000256" key="2">
    <source>
        <dbReference type="ARBA" id="ARBA00010617"/>
    </source>
</evidence>
<proteinExistence type="inferred from homology"/>
<evidence type="ECO:0000256" key="4">
    <source>
        <dbReference type="RuleBase" id="RU000461"/>
    </source>
</evidence>
<dbReference type="PRINTS" id="PR00385">
    <property type="entry name" value="P450"/>
</dbReference>
<keyword evidence="4" id="KW-0560">Oxidoreductase</keyword>
<evidence type="ECO:0000313" key="5">
    <source>
        <dbReference type="EMBL" id="MBH0776964.1"/>
    </source>
</evidence>
<dbReference type="InterPro" id="IPR002401">
    <property type="entry name" value="Cyt_P450_E_grp-I"/>
</dbReference>
<name>A0A931I938_9NOCA</name>
<dbReference type="EMBL" id="JADMLG010000004">
    <property type="protein sequence ID" value="MBH0776964.1"/>
    <property type="molecule type" value="Genomic_DNA"/>
</dbReference>
<dbReference type="AlphaFoldDB" id="A0A931I938"/>
<dbReference type="RefSeq" id="WP_196149311.1">
    <property type="nucleotide sequence ID" value="NZ_JADMLG010000004.1"/>
</dbReference>
<keyword evidence="3 4" id="KW-0349">Heme</keyword>
<dbReference type="GO" id="GO:0004497">
    <property type="term" value="F:monooxygenase activity"/>
    <property type="evidence" value="ECO:0007669"/>
    <property type="project" value="UniProtKB-KW"/>
</dbReference>
<keyword evidence="3 4" id="KW-0479">Metal-binding</keyword>
<accession>A0A931I938</accession>
<evidence type="ECO:0000256" key="1">
    <source>
        <dbReference type="ARBA" id="ARBA00001971"/>
    </source>
</evidence>
<dbReference type="SUPFAM" id="SSF48264">
    <property type="entry name" value="Cytochrome P450"/>
    <property type="match status" value="1"/>
</dbReference>
<dbReference type="Pfam" id="PF00067">
    <property type="entry name" value="p450"/>
    <property type="match status" value="1"/>
</dbReference>
<dbReference type="PANTHER" id="PTHR24305:SF166">
    <property type="entry name" value="CYTOCHROME P450 12A4, MITOCHONDRIAL-RELATED"/>
    <property type="match status" value="1"/>
</dbReference>
<dbReference type="GO" id="GO:0020037">
    <property type="term" value="F:heme binding"/>
    <property type="evidence" value="ECO:0007669"/>
    <property type="project" value="InterPro"/>
</dbReference>
<dbReference type="Gene3D" id="1.10.630.10">
    <property type="entry name" value="Cytochrome P450"/>
    <property type="match status" value="1"/>
</dbReference>
<evidence type="ECO:0000313" key="6">
    <source>
        <dbReference type="Proteomes" id="UP000655751"/>
    </source>
</evidence>
<dbReference type="PANTHER" id="PTHR24305">
    <property type="entry name" value="CYTOCHROME P450"/>
    <property type="match status" value="1"/>
</dbReference>
<dbReference type="InterPro" id="IPR001128">
    <property type="entry name" value="Cyt_P450"/>
</dbReference>
<dbReference type="Proteomes" id="UP000655751">
    <property type="component" value="Unassembled WGS sequence"/>
</dbReference>
<feature type="binding site" description="axial binding residue" evidence="3">
    <location>
        <position position="395"/>
    </location>
    <ligand>
        <name>heme</name>
        <dbReference type="ChEBI" id="CHEBI:30413"/>
    </ligand>
    <ligandPart>
        <name>Fe</name>
        <dbReference type="ChEBI" id="CHEBI:18248"/>
    </ligandPart>
</feature>
<sequence length="457" mass="49692">MSDLESIPFAPGRRPFVGHAPAFLDDPIGFVASLAAYGRLCRIQLGPTTLVVVGDRELTRGVLLDDRTFDKGGPFYERSRDVAGNGLGSCPHSQHRRQRRLCQPAFREDRITGYADTMSSSVENALTVWSDGAVIDLSAAMVELGVDIAVRSMFSASLSEHAIRSASDDLGVIAEGLFRRTVLPAAVNALPTPSNRRFWAARRRIRGRAAELIAERRAAATDRGDLLSALLTARDNTVESSAAERELSDRELVDQVFTFFLAGAETTASALTWSLYLLGRHPEAADAVRAEVDAVLAGRIARVEDLDDLPVVNRVLTETLRLYPPGWLLTRVVSADTTLDGAVVPAGTTIAVSPHTVHRDPALYHRPHDFVPDRWIGVAPDRTNYLPFGAGARRCIGDRFALVEAGIALATIVSRWQLESAQDAPLAITLRELPAPRTLPMRLSARTAVDTSRIAHT</sequence>
<gene>
    <name evidence="5" type="ORF">IT779_11780</name>
</gene>
<dbReference type="GO" id="GO:0016705">
    <property type="term" value="F:oxidoreductase activity, acting on paired donors, with incorporation or reduction of molecular oxygen"/>
    <property type="evidence" value="ECO:0007669"/>
    <property type="project" value="InterPro"/>
</dbReference>
<dbReference type="GO" id="GO:0005506">
    <property type="term" value="F:iron ion binding"/>
    <property type="evidence" value="ECO:0007669"/>
    <property type="project" value="InterPro"/>
</dbReference>